<name>A0A8S4SDB8_9NEOP</name>
<comment type="caution">
    <text evidence="2">The sequence shown here is derived from an EMBL/GenBank/DDBJ whole genome shotgun (WGS) entry which is preliminary data.</text>
</comment>
<evidence type="ECO:0000313" key="2">
    <source>
        <dbReference type="EMBL" id="CAH2249747.1"/>
    </source>
</evidence>
<dbReference type="Proteomes" id="UP000838756">
    <property type="component" value="Unassembled WGS sequence"/>
</dbReference>
<proteinExistence type="predicted"/>
<evidence type="ECO:0000313" key="3">
    <source>
        <dbReference type="Proteomes" id="UP000838756"/>
    </source>
</evidence>
<sequence length="134" mass="14664">MHIQEGTNTTLTTCTKMTEEVDRRHGVNGNSSSKGANEDPPVQSAAQAATGGRLKFFKDGKFILELVRGCAREGERSGWVSKRPLDSEQANVVLRLHGVGRVRGGSRSPANIPLSRYRLAPLSPKMHPTCRLRL</sequence>
<dbReference type="OrthoDB" id="8122370at2759"/>
<keyword evidence="3" id="KW-1185">Reference proteome</keyword>
<organism evidence="2 3">
    <name type="scientific">Pararge aegeria aegeria</name>
    <dbReference type="NCBI Taxonomy" id="348720"/>
    <lineage>
        <taxon>Eukaryota</taxon>
        <taxon>Metazoa</taxon>
        <taxon>Ecdysozoa</taxon>
        <taxon>Arthropoda</taxon>
        <taxon>Hexapoda</taxon>
        <taxon>Insecta</taxon>
        <taxon>Pterygota</taxon>
        <taxon>Neoptera</taxon>
        <taxon>Endopterygota</taxon>
        <taxon>Lepidoptera</taxon>
        <taxon>Glossata</taxon>
        <taxon>Ditrysia</taxon>
        <taxon>Papilionoidea</taxon>
        <taxon>Nymphalidae</taxon>
        <taxon>Satyrinae</taxon>
        <taxon>Satyrini</taxon>
        <taxon>Parargina</taxon>
        <taxon>Pararge</taxon>
    </lineage>
</organism>
<accession>A0A8S4SDB8</accession>
<reference evidence="2" key="1">
    <citation type="submission" date="2022-03" db="EMBL/GenBank/DDBJ databases">
        <authorList>
            <person name="Lindestad O."/>
        </authorList>
    </citation>
    <scope>NUCLEOTIDE SEQUENCE</scope>
</reference>
<evidence type="ECO:0000256" key="1">
    <source>
        <dbReference type="SAM" id="MobiDB-lite"/>
    </source>
</evidence>
<protein>
    <submittedName>
        <fullName evidence="2">Jg6070 protein</fullName>
    </submittedName>
</protein>
<feature type="region of interest" description="Disordered" evidence="1">
    <location>
        <begin position="1"/>
        <end position="47"/>
    </location>
</feature>
<dbReference type="EMBL" id="CAKXAJ010025999">
    <property type="protein sequence ID" value="CAH2249747.1"/>
    <property type="molecule type" value="Genomic_DNA"/>
</dbReference>
<dbReference type="AlphaFoldDB" id="A0A8S4SDB8"/>
<gene>
    <name evidence="2" type="primary">jg6070</name>
    <name evidence="2" type="ORF">PAEG_LOCUS21955</name>
</gene>
<feature type="compositionally biased region" description="Low complexity" evidence="1">
    <location>
        <begin position="7"/>
        <end position="16"/>
    </location>
</feature>